<evidence type="ECO:0000313" key="2">
    <source>
        <dbReference type="Proteomes" id="UP001482520"/>
    </source>
</evidence>
<keyword evidence="2" id="KW-1185">Reference proteome</keyword>
<name>A0ABV1NZK6_9ACTN</name>
<evidence type="ECO:0000313" key="1">
    <source>
        <dbReference type="EMBL" id="MEQ7847950.1"/>
    </source>
</evidence>
<gene>
    <name evidence="1" type="ORF">V6R90_11740</name>
</gene>
<accession>A0ABV1NZK6</accession>
<sequence>MLRTPPAVLVPVLVPVLLTAVLAGLAAPPVGALAPQPTAVSRQDPAGDLAQTAAGDTVLRPSVDVRRVGFRAAEQPRALVGRVRFEDLRALVHPGGRRYRQYLSVLVSGVAPSDIAYVITRTPSAEGPSATLVAGDAAADCKGDAVTVDLAADTIGFRLPVRCLARAADGADVDQVRLRVWSRGVRAYADGEDPVGLDVTRRTAVLSLP</sequence>
<proteinExistence type="predicted"/>
<comment type="caution">
    <text evidence="1">The sequence shown here is derived from an EMBL/GenBank/DDBJ whole genome shotgun (WGS) entry which is preliminary data.</text>
</comment>
<protein>
    <submittedName>
        <fullName evidence="1">Uncharacterized protein</fullName>
    </submittedName>
</protein>
<dbReference type="RefSeq" id="WP_349804791.1">
    <property type="nucleotide sequence ID" value="NZ_JBEGDP010000012.1"/>
</dbReference>
<reference evidence="1 2" key="1">
    <citation type="submission" date="2024-02" db="EMBL/GenBank/DDBJ databases">
        <title>Full genome sequence of Nocardioides kribbensis.</title>
        <authorList>
            <person name="Poletto B.L."/>
            <person name="Silva G."/>
            <person name="Galante D."/>
            <person name="Campos K.R."/>
            <person name="Santos M.B.N."/>
            <person name="Sacchi C.T."/>
        </authorList>
    </citation>
    <scope>NUCLEOTIDE SEQUENCE [LARGE SCALE GENOMIC DNA]</scope>
    <source>
        <strain evidence="1 2">O4R</strain>
    </source>
</reference>
<dbReference type="Proteomes" id="UP001482520">
    <property type="component" value="Unassembled WGS sequence"/>
</dbReference>
<dbReference type="EMBL" id="JBEGDP010000012">
    <property type="protein sequence ID" value="MEQ7847950.1"/>
    <property type="molecule type" value="Genomic_DNA"/>
</dbReference>
<organism evidence="1 2">
    <name type="scientific">Nocardioides kribbensis</name>
    <dbReference type="NCBI Taxonomy" id="305517"/>
    <lineage>
        <taxon>Bacteria</taxon>
        <taxon>Bacillati</taxon>
        <taxon>Actinomycetota</taxon>
        <taxon>Actinomycetes</taxon>
        <taxon>Propionibacteriales</taxon>
        <taxon>Nocardioidaceae</taxon>
        <taxon>Nocardioides</taxon>
    </lineage>
</organism>